<gene>
    <name evidence="1" type="ORF">FHR98_002606</name>
</gene>
<comment type="caution">
    <text evidence="1">The sequence shown here is derived from an EMBL/GenBank/DDBJ whole genome shotgun (WGS) entry which is preliminary data.</text>
</comment>
<sequence>MAVLLLLGVVALTGCRTPPPENSFPELTWAHKKPYFLAVSEIVVEQQYRTRSQLPNIEERAPLPPVKAAADWAADRLKAVGSGGRARFIILDGSILRRELETKGGLTGLLTNDQSRQYDGRIAVELIVTDAQGNTTGRVWAEARHSRSIAENATLNQRDRILFRIVEQIMRNLDAELDKEIPRYLGPSLR</sequence>
<organism evidence="1 2">
    <name type="scientific">Limibacillus halophilus</name>
    <dbReference type="NCBI Taxonomy" id="1579333"/>
    <lineage>
        <taxon>Bacteria</taxon>
        <taxon>Pseudomonadati</taxon>
        <taxon>Pseudomonadota</taxon>
        <taxon>Alphaproteobacteria</taxon>
        <taxon>Rhodospirillales</taxon>
        <taxon>Rhodovibrionaceae</taxon>
        <taxon>Limibacillus</taxon>
    </lineage>
</organism>
<reference evidence="1 2" key="1">
    <citation type="submission" date="2020-08" db="EMBL/GenBank/DDBJ databases">
        <title>Genomic Encyclopedia of Type Strains, Phase III (KMG-III): the genomes of soil and plant-associated and newly described type strains.</title>
        <authorList>
            <person name="Whitman W."/>
        </authorList>
    </citation>
    <scope>NUCLEOTIDE SEQUENCE [LARGE SCALE GENOMIC DNA]</scope>
    <source>
        <strain evidence="1 2">CECT 8803</strain>
    </source>
</reference>
<evidence type="ECO:0000313" key="1">
    <source>
        <dbReference type="EMBL" id="MBB3066301.1"/>
    </source>
</evidence>
<protein>
    <submittedName>
        <fullName evidence="1">Uncharacterized protein</fullName>
    </submittedName>
</protein>
<keyword evidence="2" id="KW-1185">Reference proteome</keyword>
<name>A0A839SU32_9PROT</name>
<dbReference type="RefSeq" id="WP_183417115.1">
    <property type="nucleotide sequence ID" value="NZ_JACHXA010000007.1"/>
</dbReference>
<dbReference type="AlphaFoldDB" id="A0A839SU32"/>
<proteinExistence type="predicted"/>
<accession>A0A839SU32</accession>
<dbReference type="Proteomes" id="UP000581135">
    <property type="component" value="Unassembled WGS sequence"/>
</dbReference>
<evidence type="ECO:0000313" key="2">
    <source>
        <dbReference type="Proteomes" id="UP000581135"/>
    </source>
</evidence>
<dbReference type="EMBL" id="JACHXA010000007">
    <property type="protein sequence ID" value="MBB3066301.1"/>
    <property type="molecule type" value="Genomic_DNA"/>
</dbReference>